<comment type="caution">
    <text evidence="1">The sequence shown here is derived from an EMBL/GenBank/DDBJ whole genome shotgun (WGS) entry which is preliminary data.</text>
</comment>
<sequence length="16" mass="1849">MFINVDLPLAFNKNNV</sequence>
<keyword evidence="2" id="KW-1185">Reference proteome</keyword>
<organism evidence="1 2">
    <name type="scientific">Oculimacula yallundae</name>
    <dbReference type="NCBI Taxonomy" id="86028"/>
    <lineage>
        <taxon>Eukaryota</taxon>
        <taxon>Fungi</taxon>
        <taxon>Dikarya</taxon>
        <taxon>Ascomycota</taxon>
        <taxon>Pezizomycotina</taxon>
        <taxon>Leotiomycetes</taxon>
        <taxon>Helotiales</taxon>
        <taxon>Ploettnerulaceae</taxon>
        <taxon>Oculimacula</taxon>
    </lineage>
</organism>
<evidence type="ECO:0000313" key="1">
    <source>
        <dbReference type="EMBL" id="KAL2062781.1"/>
    </source>
</evidence>
<gene>
    <name evidence="1" type="ORF">VTL71DRAFT_5853</name>
</gene>
<reference evidence="1 2" key="1">
    <citation type="journal article" date="2024" name="Commun. Biol.">
        <title>Comparative genomic analysis of thermophilic fungi reveals convergent evolutionary adaptations and gene losses.</title>
        <authorList>
            <person name="Steindorff A.S."/>
            <person name="Aguilar-Pontes M.V."/>
            <person name="Robinson A.J."/>
            <person name="Andreopoulos B."/>
            <person name="LaButti K."/>
            <person name="Kuo A."/>
            <person name="Mondo S."/>
            <person name="Riley R."/>
            <person name="Otillar R."/>
            <person name="Haridas S."/>
            <person name="Lipzen A."/>
            <person name="Grimwood J."/>
            <person name="Schmutz J."/>
            <person name="Clum A."/>
            <person name="Reid I.D."/>
            <person name="Moisan M.C."/>
            <person name="Butler G."/>
            <person name="Nguyen T.T.M."/>
            <person name="Dewar K."/>
            <person name="Conant G."/>
            <person name="Drula E."/>
            <person name="Henrissat B."/>
            <person name="Hansel C."/>
            <person name="Singer S."/>
            <person name="Hutchinson M.I."/>
            <person name="de Vries R.P."/>
            <person name="Natvig D.O."/>
            <person name="Powell A.J."/>
            <person name="Tsang A."/>
            <person name="Grigoriev I.V."/>
        </authorList>
    </citation>
    <scope>NUCLEOTIDE SEQUENCE [LARGE SCALE GENOMIC DNA]</scope>
    <source>
        <strain evidence="1 2">CBS 494.80</strain>
    </source>
</reference>
<accession>A0ABR4BZU8</accession>
<dbReference type="EMBL" id="JAZHXI010000016">
    <property type="protein sequence ID" value="KAL2062781.1"/>
    <property type="molecule type" value="Genomic_DNA"/>
</dbReference>
<name>A0ABR4BZU8_9HELO</name>
<protein>
    <submittedName>
        <fullName evidence="1">Uncharacterized protein</fullName>
    </submittedName>
</protein>
<dbReference type="Proteomes" id="UP001595075">
    <property type="component" value="Unassembled WGS sequence"/>
</dbReference>
<proteinExistence type="predicted"/>
<evidence type="ECO:0000313" key="2">
    <source>
        <dbReference type="Proteomes" id="UP001595075"/>
    </source>
</evidence>